<dbReference type="GO" id="GO:0140291">
    <property type="term" value="P:peptidyl-glutamate ADP-deribosylation"/>
    <property type="evidence" value="ECO:0007669"/>
    <property type="project" value="TreeGrafter"/>
</dbReference>
<dbReference type="PANTHER" id="PTHR12521">
    <property type="entry name" value="PROTEIN C6ORF130"/>
    <property type="match status" value="1"/>
</dbReference>
<dbReference type="Pfam" id="PF01661">
    <property type="entry name" value="Macro"/>
    <property type="match status" value="1"/>
</dbReference>
<dbReference type="SMART" id="SM00506">
    <property type="entry name" value="A1pp"/>
    <property type="match status" value="1"/>
</dbReference>
<dbReference type="EC" id="3.1.3.84" evidence="3"/>
<comment type="catalytic activity">
    <reaction evidence="6">
        <text>ADP-alpha-D-ribose 1''-phosphate + H2O = ADP-D-ribose + phosphate</text>
        <dbReference type="Rhea" id="RHEA:25029"/>
        <dbReference type="ChEBI" id="CHEBI:15377"/>
        <dbReference type="ChEBI" id="CHEBI:43474"/>
        <dbReference type="ChEBI" id="CHEBI:57967"/>
        <dbReference type="ChEBI" id="CHEBI:58753"/>
        <dbReference type="EC" id="3.1.3.84"/>
    </reaction>
</comment>
<comment type="function">
    <text evidence="1">Highly specific phosphatase involved in the metabolism of ADP-ribose 1''-phosphate (Appr1p) which is produced as a consequence of tRNA splicing.</text>
</comment>
<gene>
    <name evidence="9" type="primary">POA1</name>
    <name evidence="9" type="ORF">LTR78_001962</name>
</gene>
<dbReference type="InterPro" id="IPR043472">
    <property type="entry name" value="Macro_dom-like"/>
</dbReference>
<keyword evidence="9" id="KW-0378">Hydrolase</keyword>
<dbReference type="InterPro" id="IPR002589">
    <property type="entry name" value="Macro_dom"/>
</dbReference>
<evidence type="ECO:0000256" key="7">
    <source>
        <dbReference type="SAM" id="MobiDB-lite"/>
    </source>
</evidence>
<dbReference type="InterPro" id="IPR050892">
    <property type="entry name" value="ADP-ribose_metab_enzymes"/>
</dbReference>
<dbReference type="Proteomes" id="UP001274830">
    <property type="component" value="Unassembled WGS sequence"/>
</dbReference>
<dbReference type="RefSeq" id="XP_064698005.1">
    <property type="nucleotide sequence ID" value="XM_064834141.1"/>
</dbReference>
<feature type="compositionally biased region" description="Polar residues" evidence="7">
    <location>
        <begin position="56"/>
        <end position="66"/>
    </location>
</feature>
<dbReference type="PANTHER" id="PTHR12521:SF0">
    <property type="entry name" value="ADP-RIBOSE GLYCOHYDROLASE OARD1"/>
    <property type="match status" value="1"/>
</dbReference>
<comment type="similarity">
    <text evidence="2">Belongs to the POA1 family.</text>
</comment>
<feature type="compositionally biased region" description="Basic and acidic residues" evidence="7">
    <location>
        <begin position="30"/>
        <end position="50"/>
    </location>
</feature>
<dbReference type="AlphaFoldDB" id="A0AAE1C4J9"/>
<evidence type="ECO:0000256" key="3">
    <source>
        <dbReference type="ARBA" id="ARBA00012983"/>
    </source>
</evidence>
<feature type="domain" description="Macro" evidence="8">
    <location>
        <begin position="66"/>
        <end position="266"/>
    </location>
</feature>
<comment type="caution">
    <text evidence="9">The sequence shown here is derived from an EMBL/GenBank/DDBJ whole genome shotgun (WGS) entry which is preliminary data.</text>
</comment>
<evidence type="ECO:0000259" key="8">
    <source>
        <dbReference type="PROSITE" id="PS51154"/>
    </source>
</evidence>
<dbReference type="EMBL" id="JAUTXT010000005">
    <property type="protein sequence ID" value="KAK3677867.1"/>
    <property type="molecule type" value="Genomic_DNA"/>
</dbReference>
<evidence type="ECO:0000256" key="4">
    <source>
        <dbReference type="ARBA" id="ARBA00019744"/>
    </source>
</evidence>
<reference evidence="9" key="1">
    <citation type="submission" date="2023-07" db="EMBL/GenBank/DDBJ databases">
        <title>Black Yeasts Isolated from many extreme environments.</title>
        <authorList>
            <person name="Coleine C."/>
            <person name="Stajich J.E."/>
            <person name="Selbmann L."/>
        </authorList>
    </citation>
    <scope>NUCLEOTIDE SEQUENCE</scope>
    <source>
        <strain evidence="9">CCFEE 5485</strain>
    </source>
</reference>
<sequence>MAAGTLDSWMRASSTSKKRKSTSTDDIAEPQERPAKRPITSEHEKHTPDHQDEDITTTATNAQPSQLAPEDRPRISLKITEVTGDIFDAPPNTLIIHACNCQGSWGAGIAKAFHDRYPSAYKKYATHCNTMKQKSSLVGTALLIPPPPPTAKTSTSTKPGANGTRTAKVEARHFIGCLFTSSRFGRSKDPPAKILEATGPAMEDLLTQIQEWNHSVNDAESLREVRICQINSGLFNVPWGKTKAVLEGIDVSGKDVKDISVVVREE</sequence>
<keyword evidence="5" id="KW-0904">Protein phosphatase</keyword>
<evidence type="ECO:0000256" key="6">
    <source>
        <dbReference type="ARBA" id="ARBA00034427"/>
    </source>
</evidence>
<dbReference type="CDD" id="cd02901">
    <property type="entry name" value="Macro_Poa1p-like"/>
    <property type="match status" value="1"/>
</dbReference>
<evidence type="ECO:0000313" key="9">
    <source>
        <dbReference type="EMBL" id="KAK3677867.1"/>
    </source>
</evidence>
<dbReference type="SUPFAM" id="SSF52949">
    <property type="entry name" value="Macro domain-like"/>
    <property type="match status" value="1"/>
</dbReference>
<keyword evidence="10" id="KW-1185">Reference proteome</keyword>
<evidence type="ECO:0000256" key="2">
    <source>
        <dbReference type="ARBA" id="ARBA00006575"/>
    </source>
</evidence>
<protein>
    <recommendedName>
        <fullName evidence="4">ADP-ribose 1''-phosphate phosphatase</fullName>
        <ecNumber evidence="3">3.1.3.84</ecNumber>
    </recommendedName>
</protein>
<dbReference type="PROSITE" id="PS51154">
    <property type="entry name" value="MACRO"/>
    <property type="match status" value="1"/>
</dbReference>
<dbReference type="Gene3D" id="3.40.220.10">
    <property type="entry name" value="Leucine Aminopeptidase, subunit E, domain 1"/>
    <property type="match status" value="1"/>
</dbReference>
<name>A0AAE1C4J9_9PEZI</name>
<proteinExistence type="inferred from homology"/>
<evidence type="ECO:0000256" key="1">
    <source>
        <dbReference type="ARBA" id="ARBA00002432"/>
    </source>
</evidence>
<feature type="region of interest" description="Disordered" evidence="7">
    <location>
        <begin position="1"/>
        <end position="75"/>
    </location>
</feature>
<dbReference type="GO" id="GO:0004721">
    <property type="term" value="F:phosphoprotein phosphatase activity"/>
    <property type="evidence" value="ECO:0007669"/>
    <property type="project" value="UniProtKB-KW"/>
</dbReference>
<organism evidence="9 10">
    <name type="scientific">Recurvomyces mirabilis</name>
    <dbReference type="NCBI Taxonomy" id="574656"/>
    <lineage>
        <taxon>Eukaryota</taxon>
        <taxon>Fungi</taxon>
        <taxon>Dikarya</taxon>
        <taxon>Ascomycota</taxon>
        <taxon>Pezizomycotina</taxon>
        <taxon>Dothideomycetes</taxon>
        <taxon>Dothideomycetidae</taxon>
        <taxon>Mycosphaerellales</taxon>
        <taxon>Teratosphaeriaceae</taxon>
        <taxon>Recurvomyces</taxon>
    </lineage>
</organism>
<evidence type="ECO:0000256" key="5">
    <source>
        <dbReference type="ARBA" id="ARBA00022912"/>
    </source>
</evidence>
<evidence type="ECO:0000313" key="10">
    <source>
        <dbReference type="Proteomes" id="UP001274830"/>
    </source>
</evidence>
<dbReference type="GeneID" id="89958670"/>
<accession>A0AAE1C4J9</accession>